<feature type="compositionally biased region" description="Low complexity" evidence="8">
    <location>
        <begin position="257"/>
        <end position="268"/>
    </location>
</feature>
<keyword evidence="4" id="KW-0653">Protein transport</keyword>
<dbReference type="AlphaFoldDB" id="A0A9P8AXD2"/>
<evidence type="ECO:0000256" key="2">
    <source>
        <dbReference type="ARBA" id="ARBA00022448"/>
    </source>
</evidence>
<dbReference type="GO" id="GO:0051028">
    <property type="term" value="P:mRNA transport"/>
    <property type="evidence" value="ECO:0007669"/>
    <property type="project" value="UniProtKB-KW"/>
</dbReference>
<reference evidence="9" key="1">
    <citation type="submission" date="2020-11" db="EMBL/GenBank/DDBJ databases">
        <title>Adaptations for nitrogen fixation in a non-lichenized fungal sporocarp promotes dispersal by wood-feeding termites.</title>
        <authorList>
            <consortium name="DOE Joint Genome Institute"/>
            <person name="Koch R.A."/>
            <person name="Yoon G."/>
            <person name="Arayal U."/>
            <person name="Lail K."/>
            <person name="Amirebrahimi M."/>
            <person name="Labutti K."/>
            <person name="Lipzen A."/>
            <person name="Riley R."/>
            <person name="Barry K."/>
            <person name="Henrissat B."/>
            <person name="Grigoriev I.V."/>
            <person name="Herr J.R."/>
            <person name="Aime M.C."/>
        </authorList>
    </citation>
    <scope>NUCLEOTIDE SEQUENCE</scope>
    <source>
        <strain evidence="9">MCA 3950</strain>
    </source>
</reference>
<name>A0A9P8AXD2_9AGAR</name>
<dbReference type="GO" id="GO:0017056">
    <property type="term" value="F:structural constituent of nuclear pore"/>
    <property type="evidence" value="ECO:0007669"/>
    <property type="project" value="InterPro"/>
</dbReference>
<keyword evidence="10" id="KW-1185">Reference proteome</keyword>
<dbReference type="EMBL" id="MU250525">
    <property type="protein sequence ID" value="KAG7451265.1"/>
    <property type="molecule type" value="Genomic_DNA"/>
</dbReference>
<feature type="compositionally biased region" description="Polar residues" evidence="8">
    <location>
        <begin position="215"/>
        <end position="242"/>
    </location>
</feature>
<comment type="subcellular location">
    <subcellularLocation>
        <location evidence="1">Nucleus</location>
        <location evidence="1">Nuclear pore complex</location>
    </subcellularLocation>
</comment>
<dbReference type="Proteomes" id="UP000812287">
    <property type="component" value="Unassembled WGS sequence"/>
</dbReference>
<dbReference type="GO" id="GO:0008139">
    <property type="term" value="F:nuclear localization sequence binding"/>
    <property type="evidence" value="ECO:0007669"/>
    <property type="project" value="InterPro"/>
</dbReference>
<feature type="compositionally biased region" description="Polar residues" evidence="8">
    <location>
        <begin position="52"/>
        <end position="70"/>
    </location>
</feature>
<dbReference type="InterPro" id="IPR025574">
    <property type="entry name" value="Nucleoporin_FG_rpt"/>
</dbReference>
<proteinExistence type="predicted"/>
<gene>
    <name evidence="9" type="ORF">BT62DRAFT_926923</name>
</gene>
<feature type="compositionally biased region" description="Polar residues" evidence="8">
    <location>
        <begin position="83"/>
        <end position="208"/>
    </location>
</feature>
<evidence type="ECO:0008006" key="11">
    <source>
        <dbReference type="Google" id="ProtNLM"/>
    </source>
</evidence>
<dbReference type="Gene3D" id="6.10.140.1350">
    <property type="match status" value="1"/>
</dbReference>
<keyword evidence="5" id="KW-0811">Translocation</keyword>
<dbReference type="GeneID" id="66107443"/>
<keyword evidence="2" id="KW-0813">Transport</keyword>
<dbReference type="GO" id="GO:0015031">
    <property type="term" value="P:protein transport"/>
    <property type="evidence" value="ECO:0007669"/>
    <property type="project" value="UniProtKB-KW"/>
</dbReference>
<dbReference type="GO" id="GO:0005643">
    <property type="term" value="C:nuclear pore"/>
    <property type="evidence" value="ECO:0007669"/>
    <property type="project" value="UniProtKB-SubCell"/>
</dbReference>
<feature type="compositionally biased region" description="Low complexity" evidence="8">
    <location>
        <begin position="35"/>
        <end position="51"/>
    </location>
</feature>
<dbReference type="InterPro" id="IPR024882">
    <property type="entry name" value="NUP58/p45/49"/>
</dbReference>
<evidence type="ECO:0000256" key="7">
    <source>
        <dbReference type="ARBA" id="ARBA00023242"/>
    </source>
</evidence>
<sequence length="504" mass="53594">MAFASNTSAFGSSAFGQKPTGGSSIFGTPSTTTTQNAFSAFGQNNAQQQQQPATSSVFGQPSQPTSSLFGQPSQQQQQPAASTSLFGQPSQPQATTNSLFGQPAQQQQNTSSLFGQNQNQPGTSSLFGQVAKTGTTSLFGQPSQPAAGTTSLFGQPSQPATTTGTTSLFGQPSPQQAPATSLFGQSTAGQQNQTQGSSIFGSNTNSTFGAGPFGGSNQTQQQQPAANIFGNPSTNALQSQPTAPAFGGGGSLFGRPQQTTFGSTTGTQAPVQASGPPLFTKTTKFNDLPEEIKRTFEQIESHIQGRVQISKDLQQRNLGEEPSKGQELIRGVHKDLVNTVSTIRSDLHYTKDLKAKAEQAVEDTIVSMRIIDGFGNPQANGAYLKDHASFPFEFFNRLSKQMCERLAWCKNTIEQIERKLSSMAHQSQYTPHGISATLQVQHATFLALASKTAVLDAELQKIKGLYIQLWRSRTGSVRDPFNELDMDKNIAKGSDLGLSGLSVR</sequence>
<accession>A0A9P8AXD2</accession>
<comment type="caution">
    <text evidence="9">The sequence shown here is derived from an EMBL/GenBank/DDBJ whole genome shotgun (WGS) entry which is preliminary data.</text>
</comment>
<feature type="region of interest" description="Disordered" evidence="8">
    <location>
        <begin position="1"/>
        <end position="278"/>
    </location>
</feature>
<dbReference type="RefSeq" id="XP_043044765.1">
    <property type="nucleotide sequence ID" value="XM_043185146.1"/>
</dbReference>
<organism evidence="9 10">
    <name type="scientific">Guyanagaster necrorhizus</name>
    <dbReference type="NCBI Taxonomy" id="856835"/>
    <lineage>
        <taxon>Eukaryota</taxon>
        <taxon>Fungi</taxon>
        <taxon>Dikarya</taxon>
        <taxon>Basidiomycota</taxon>
        <taxon>Agaricomycotina</taxon>
        <taxon>Agaricomycetes</taxon>
        <taxon>Agaricomycetidae</taxon>
        <taxon>Agaricales</taxon>
        <taxon>Marasmiineae</taxon>
        <taxon>Physalacriaceae</taxon>
        <taxon>Guyanagaster</taxon>
    </lineage>
</organism>
<evidence type="ECO:0000256" key="8">
    <source>
        <dbReference type="SAM" id="MobiDB-lite"/>
    </source>
</evidence>
<dbReference type="OrthoDB" id="2538017at2759"/>
<protein>
    <recommendedName>
        <fullName evidence="11">Nucleoporin p58/p45</fullName>
    </recommendedName>
</protein>
<evidence type="ECO:0000313" key="9">
    <source>
        <dbReference type="EMBL" id="KAG7451265.1"/>
    </source>
</evidence>
<dbReference type="PANTHER" id="PTHR13437">
    <property type="entry name" value="NUCLEOPORIN P58/P45 NUCLEOPORIN-LIKE PROTEIN 1"/>
    <property type="match status" value="1"/>
</dbReference>
<dbReference type="PANTHER" id="PTHR13437:SF2">
    <property type="entry name" value="NUCLEOPORIN P58_P45"/>
    <property type="match status" value="1"/>
</dbReference>
<feature type="compositionally biased region" description="Low complexity" evidence="8">
    <location>
        <begin position="71"/>
        <end position="82"/>
    </location>
</feature>
<keyword evidence="7" id="KW-0539">Nucleus</keyword>
<evidence type="ECO:0000256" key="4">
    <source>
        <dbReference type="ARBA" id="ARBA00022927"/>
    </source>
</evidence>
<evidence type="ECO:0000256" key="1">
    <source>
        <dbReference type="ARBA" id="ARBA00004567"/>
    </source>
</evidence>
<keyword evidence="6" id="KW-0906">Nuclear pore complex</keyword>
<evidence type="ECO:0000256" key="3">
    <source>
        <dbReference type="ARBA" id="ARBA00022816"/>
    </source>
</evidence>
<feature type="compositionally biased region" description="Polar residues" evidence="8">
    <location>
        <begin position="1"/>
        <end position="34"/>
    </location>
</feature>
<keyword evidence="3" id="KW-0509">mRNA transport</keyword>
<evidence type="ECO:0000256" key="6">
    <source>
        <dbReference type="ARBA" id="ARBA00023132"/>
    </source>
</evidence>
<evidence type="ECO:0000313" key="10">
    <source>
        <dbReference type="Proteomes" id="UP000812287"/>
    </source>
</evidence>
<evidence type="ECO:0000256" key="5">
    <source>
        <dbReference type="ARBA" id="ARBA00023010"/>
    </source>
</evidence>
<dbReference type="Pfam" id="PF13634">
    <property type="entry name" value="Nucleoporin_FG"/>
    <property type="match status" value="1"/>
</dbReference>